<feature type="region of interest" description="Disordered" evidence="1">
    <location>
        <begin position="336"/>
        <end position="368"/>
    </location>
</feature>
<feature type="compositionally biased region" description="Low complexity" evidence="1">
    <location>
        <begin position="350"/>
        <end position="361"/>
    </location>
</feature>
<proteinExistence type="predicted"/>
<name>A0A0D7ACU7_9AGAR</name>
<dbReference type="SUPFAM" id="SSF47095">
    <property type="entry name" value="HMG-box"/>
    <property type="match status" value="1"/>
</dbReference>
<dbReference type="Gene3D" id="1.10.30.10">
    <property type="entry name" value="High mobility group box domain"/>
    <property type="match status" value="1"/>
</dbReference>
<dbReference type="InterPro" id="IPR036910">
    <property type="entry name" value="HMG_box_dom_sf"/>
</dbReference>
<sequence length="684" mass="73373">MATTGPVLKGWSPGPSSTGSPKIITFRIPDYPKRQRAPSASQQSSLSTVLEVAPCCCSSNSEASSTSAQSEYIPRPQNSWLLFKNDFCLRHCSAGPDIFRRAREVWRTSDPALKRQWGLRAKEVAKIHAREHPGWKYDPRKRRKKNDKNPKRSGRRNQPSRPSEASSAPTVSSSAQHLSLSPFFESSEIPTPTTSHAQSVPLTPPSSLDDSVPAPPRSEKRRSLSAPPSCSVVGLELGTGPPDPDSFAMGVLSARNPSQVVYGTTHPLTRSFTSSFSTGSSNGARPVLKLSPLDAVASSLAGWGDNTNPYISSTNNGTACMSPPVPETLTVTAASPLSQTPYPSSEAPVSSLASTSQRSQSNESILGYQSPAIDSCEVRWSSEQQEDVETPRIAAAPLAPWADGPPSEGCTFSPRVAPERTGRSCPQPVQSSATDTRPEFLEPSVPYMPPIMAQLIDEVPLTQHTSMVEATSHSYFPPVGMSSGGPYLQPPIILKNHSFPSQPVRTARHGNMGGSIPYVASAGIISGSQAVFSGQSSLSDASSQPEILEQTIDGYLYTPGAPYPSEPLLTPPYPQPALPYSCPPLPYSRPTHLYSNHASPHPHPVLPYSQPSLSYSQPVISTTYQMPEPCAYTSQASYVNPPVQSPALFADNAPIDVLDADAALQTYHVGLRNIMGDGDFWGPY</sequence>
<keyword evidence="3" id="KW-1185">Reference proteome</keyword>
<protein>
    <recommendedName>
        <fullName evidence="4">HMG box domain-containing protein</fullName>
    </recommendedName>
</protein>
<dbReference type="EMBL" id="KN881851">
    <property type="protein sequence ID" value="KIY48239.1"/>
    <property type="molecule type" value="Genomic_DNA"/>
</dbReference>
<evidence type="ECO:0000256" key="1">
    <source>
        <dbReference type="SAM" id="MobiDB-lite"/>
    </source>
</evidence>
<feature type="compositionally biased region" description="Low complexity" evidence="1">
    <location>
        <begin position="163"/>
        <end position="175"/>
    </location>
</feature>
<evidence type="ECO:0008006" key="4">
    <source>
        <dbReference type="Google" id="ProtNLM"/>
    </source>
</evidence>
<dbReference type="AlphaFoldDB" id="A0A0D7ACU7"/>
<gene>
    <name evidence="2" type="ORF">FISHEDRAFT_73801</name>
</gene>
<dbReference type="OrthoDB" id="6247875at2759"/>
<feature type="region of interest" description="Disordered" evidence="1">
    <location>
        <begin position="418"/>
        <end position="439"/>
    </location>
</feature>
<dbReference type="Proteomes" id="UP000054144">
    <property type="component" value="Unassembled WGS sequence"/>
</dbReference>
<feature type="compositionally biased region" description="Polar residues" evidence="1">
    <location>
        <begin position="188"/>
        <end position="209"/>
    </location>
</feature>
<evidence type="ECO:0000313" key="2">
    <source>
        <dbReference type="EMBL" id="KIY48239.1"/>
    </source>
</evidence>
<feature type="region of interest" description="Disordered" evidence="1">
    <location>
        <begin position="1"/>
        <end position="24"/>
    </location>
</feature>
<organism evidence="2 3">
    <name type="scientific">Fistulina hepatica ATCC 64428</name>
    <dbReference type="NCBI Taxonomy" id="1128425"/>
    <lineage>
        <taxon>Eukaryota</taxon>
        <taxon>Fungi</taxon>
        <taxon>Dikarya</taxon>
        <taxon>Basidiomycota</taxon>
        <taxon>Agaricomycotina</taxon>
        <taxon>Agaricomycetes</taxon>
        <taxon>Agaricomycetidae</taxon>
        <taxon>Agaricales</taxon>
        <taxon>Fistulinaceae</taxon>
        <taxon>Fistulina</taxon>
    </lineage>
</organism>
<reference evidence="2 3" key="1">
    <citation type="journal article" date="2015" name="Fungal Genet. Biol.">
        <title>Evolution of novel wood decay mechanisms in Agaricales revealed by the genome sequences of Fistulina hepatica and Cylindrobasidium torrendii.</title>
        <authorList>
            <person name="Floudas D."/>
            <person name="Held B.W."/>
            <person name="Riley R."/>
            <person name="Nagy L.G."/>
            <person name="Koehler G."/>
            <person name="Ransdell A.S."/>
            <person name="Younus H."/>
            <person name="Chow J."/>
            <person name="Chiniquy J."/>
            <person name="Lipzen A."/>
            <person name="Tritt A."/>
            <person name="Sun H."/>
            <person name="Haridas S."/>
            <person name="LaButti K."/>
            <person name="Ohm R.A."/>
            <person name="Kues U."/>
            <person name="Blanchette R.A."/>
            <person name="Grigoriev I.V."/>
            <person name="Minto R.E."/>
            <person name="Hibbett D.S."/>
        </authorList>
    </citation>
    <scope>NUCLEOTIDE SEQUENCE [LARGE SCALE GENOMIC DNA]</scope>
    <source>
        <strain evidence="2 3">ATCC 64428</strain>
    </source>
</reference>
<feature type="region of interest" description="Disordered" evidence="1">
    <location>
        <begin position="130"/>
        <end position="241"/>
    </location>
</feature>
<evidence type="ECO:0000313" key="3">
    <source>
        <dbReference type="Proteomes" id="UP000054144"/>
    </source>
</evidence>
<feature type="compositionally biased region" description="Basic residues" evidence="1">
    <location>
        <begin position="139"/>
        <end position="155"/>
    </location>
</feature>
<accession>A0A0D7ACU7</accession>
<feature type="compositionally biased region" description="Low complexity" evidence="1">
    <location>
        <begin position="10"/>
        <end position="21"/>
    </location>
</feature>